<feature type="domain" description="CobB/CobQ-like glutamine amidotransferase" evidence="3">
    <location>
        <begin position="5"/>
        <end position="200"/>
    </location>
</feature>
<dbReference type="Pfam" id="PF07685">
    <property type="entry name" value="GATase_3"/>
    <property type="match status" value="1"/>
</dbReference>
<dbReference type="Gene3D" id="3.40.50.880">
    <property type="match status" value="1"/>
</dbReference>
<keyword evidence="2" id="KW-0133">Cell shape</keyword>
<feature type="active site" description="Nucleophile" evidence="2">
    <location>
        <position position="94"/>
    </location>
</feature>
<dbReference type="HAMAP" id="MF_02213">
    <property type="entry name" value="Lipid_II_synth_GatD"/>
    <property type="match status" value="1"/>
</dbReference>
<dbReference type="eggNOG" id="COG3442">
    <property type="taxonomic scope" value="Bacteria"/>
</dbReference>
<dbReference type="GO" id="GO:0004359">
    <property type="term" value="F:glutaminase activity"/>
    <property type="evidence" value="ECO:0007669"/>
    <property type="project" value="UniProtKB-UniRule"/>
</dbReference>
<keyword evidence="2" id="KW-0378">Hydrolase</keyword>
<comment type="catalytic activity">
    <reaction evidence="2">
        <text>L-glutamine + H2O = L-glutamate + NH4(+)</text>
        <dbReference type="Rhea" id="RHEA:15889"/>
        <dbReference type="ChEBI" id="CHEBI:15377"/>
        <dbReference type="ChEBI" id="CHEBI:28938"/>
        <dbReference type="ChEBI" id="CHEBI:29985"/>
        <dbReference type="ChEBI" id="CHEBI:58359"/>
        <dbReference type="EC" id="3.5.1.2"/>
    </reaction>
</comment>
<comment type="pathway">
    <text evidence="2">Cell wall biogenesis; peptidoglycan biosynthesis.</text>
</comment>
<dbReference type="AlphaFoldDB" id="H3NH42"/>
<comment type="subunit">
    <text evidence="2">Forms a heterodimer with MurT.</text>
</comment>
<name>H3NH42_9LACT</name>
<dbReference type="PROSITE" id="PS51274">
    <property type="entry name" value="GATASE_COBBQ"/>
    <property type="match status" value="1"/>
</dbReference>
<evidence type="ECO:0000313" key="5">
    <source>
        <dbReference type="Proteomes" id="UP000006190"/>
    </source>
</evidence>
<keyword evidence="2" id="KW-0961">Cell wall biogenesis/degradation</keyword>
<comment type="similarity">
    <text evidence="2">Belongs to the CobB/CobQ family. GatD subfamily.</text>
</comment>
<dbReference type="EMBL" id="AGEG01000002">
    <property type="protein sequence ID" value="EHR38097.1"/>
    <property type="molecule type" value="Genomic_DNA"/>
</dbReference>
<dbReference type="HOGENOM" id="CLU_064047_1_0_9"/>
<keyword evidence="2" id="KW-0436">Ligase</keyword>
<dbReference type="PANTHER" id="PTHR21343">
    <property type="entry name" value="DETHIOBIOTIN SYNTHETASE"/>
    <property type="match status" value="1"/>
</dbReference>
<dbReference type="Proteomes" id="UP000006190">
    <property type="component" value="Unassembled WGS sequence"/>
</dbReference>
<organism evidence="4 5">
    <name type="scientific">Facklamia languida CCUG 37842</name>
    <dbReference type="NCBI Taxonomy" id="883113"/>
    <lineage>
        <taxon>Bacteria</taxon>
        <taxon>Bacillati</taxon>
        <taxon>Bacillota</taxon>
        <taxon>Bacilli</taxon>
        <taxon>Lactobacillales</taxon>
        <taxon>Aerococcaceae</taxon>
        <taxon>Facklamia</taxon>
    </lineage>
</organism>
<dbReference type="PANTHER" id="PTHR21343:SF9">
    <property type="entry name" value="LIPID II ISOGLUTAMINYL SYNTHASE (GLUTAMINE-HYDROLYZING) SUBUNIT GATD"/>
    <property type="match status" value="1"/>
</dbReference>
<evidence type="ECO:0000256" key="2">
    <source>
        <dbReference type="HAMAP-Rule" id="MF_02213"/>
    </source>
</evidence>
<dbReference type="RefSeq" id="WP_006308059.1">
    <property type="nucleotide sequence ID" value="NZ_JH601133.1"/>
</dbReference>
<sequence length="216" mass="24234">MKTLRICHLYGNLLNTYGDNGNVLILQYIAKQYGLNVSCQVVSIGDTFDPNAYDLVFFGGGQDYEQKVIAKQIHTIHDDLQTYIENDGVVLAICGGYQLLGHYYVNALGERLPGLGLLDHYTERQIDSRFTGDVTIYSEFFDRKLVGFENHNGVTHLGADCQPLGKVLQGYGNNGQDQTEGSHYRNVFCTYFHGPLLVKNTWLAQSLVELAMKINK</sequence>
<dbReference type="UniPathway" id="UPA00219"/>
<dbReference type="SUPFAM" id="SSF52317">
    <property type="entry name" value="Class I glutamine amidotransferase-like"/>
    <property type="match status" value="1"/>
</dbReference>
<protein>
    <recommendedName>
        <fullName evidence="2">Lipid II isoglutaminyl synthase (glutamine-hydrolyzing) subunit GatD</fullName>
        <ecNumber evidence="2">6.3.5.13</ecNumber>
    </recommendedName>
    <alternativeName>
        <fullName evidence="2">Lipid II isoglutaminyl synthase glutaminase subunit</fullName>
        <ecNumber evidence="2">3.5.1.2</ecNumber>
    </alternativeName>
</protein>
<evidence type="ECO:0000313" key="4">
    <source>
        <dbReference type="EMBL" id="EHR38097.1"/>
    </source>
</evidence>
<keyword evidence="5" id="KW-1185">Reference proteome</keyword>
<dbReference type="GO" id="GO:0009252">
    <property type="term" value="P:peptidoglycan biosynthetic process"/>
    <property type="evidence" value="ECO:0007669"/>
    <property type="project" value="UniProtKB-UniRule"/>
</dbReference>
<reference evidence="4 5" key="1">
    <citation type="submission" date="2012-01" db="EMBL/GenBank/DDBJ databases">
        <title>The Genome Sequence of Facklamia languida CCUG 37842.</title>
        <authorList>
            <consortium name="The Broad Institute Genome Sequencing Platform"/>
            <person name="Earl A."/>
            <person name="Ward D."/>
            <person name="Feldgarden M."/>
            <person name="Gevers D."/>
            <person name="Huys G."/>
            <person name="Young S.K."/>
            <person name="Zeng Q."/>
            <person name="Gargeya S."/>
            <person name="Fitzgerald M."/>
            <person name="Haas B."/>
            <person name="Abouelleil A."/>
            <person name="Alvarado L."/>
            <person name="Arachchi H.M."/>
            <person name="Berlin A."/>
            <person name="Chapman S.B."/>
            <person name="Gearin G."/>
            <person name="Goldberg J."/>
            <person name="Griggs A."/>
            <person name="Gujja S."/>
            <person name="Hansen M."/>
            <person name="Heiman D."/>
            <person name="Howarth C."/>
            <person name="Larimer J."/>
            <person name="Lui A."/>
            <person name="MacDonald P.J.P."/>
            <person name="McCowen C."/>
            <person name="Montmayeur A."/>
            <person name="Murphy C."/>
            <person name="Neiman D."/>
            <person name="Pearson M."/>
            <person name="Priest M."/>
            <person name="Roberts A."/>
            <person name="Saif S."/>
            <person name="Shea T."/>
            <person name="Sisk P."/>
            <person name="Stolte C."/>
            <person name="Sykes S."/>
            <person name="Wortman J."/>
            <person name="Nusbaum C."/>
            <person name="Birren B."/>
        </authorList>
    </citation>
    <scope>NUCLEOTIDE SEQUENCE [LARGE SCALE GENOMIC DNA]</scope>
    <source>
        <strain evidence="4 5">CCUG 37842</strain>
    </source>
</reference>
<dbReference type="EC" id="3.5.1.2" evidence="2"/>
<dbReference type="PATRIC" id="fig|883113.3.peg.179"/>
<gene>
    <name evidence="2" type="primary">gatD</name>
    <name evidence="4" type="ORF">HMPREF9708_00181</name>
</gene>
<dbReference type="InterPro" id="IPR011698">
    <property type="entry name" value="GATase_3"/>
</dbReference>
<evidence type="ECO:0000256" key="1">
    <source>
        <dbReference type="ARBA" id="ARBA00022962"/>
    </source>
</evidence>
<dbReference type="GO" id="GO:0008360">
    <property type="term" value="P:regulation of cell shape"/>
    <property type="evidence" value="ECO:0007669"/>
    <property type="project" value="UniProtKB-KW"/>
</dbReference>
<keyword evidence="1 2" id="KW-0315">Glutamine amidotransferase</keyword>
<keyword evidence="2" id="KW-0573">Peptidoglycan synthesis</keyword>
<dbReference type="GO" id="GO:0071555">
    <property type="term" value="P:cell wall organization"/>
    <property type="evidence" value="ECO:0007669"/>
    <property type="project" value="UniProtKB-KW"/>
</dbReference>
<comment type="caution">
    <text evidence="4">The sequence shown here is derived from an EMBL/GenBank/DDBJ whole genome shotgun (WGS) entry which is preliminary data.</text>
</comment>
<comment type="function">
    <text evidence="2">The lipid II isoglutaminyl synthase complex catalyzes the formation of alpha-D-isoglutamine in the cell wall lipid II stem peptide. The GatD subunit catalyzes the hydrolysis of glutamine to glutamate and ammonia. The resulting ammonia molecule is channeled to the active site of MurT.</text>
</comment>
<dbReference type="InterPro" id="IPR043702">
    <property type="entry name" value="Lipid_II_synth_GatD"/>
</dbReference>
<feature type="binding site" evidence="2">
    <location>
        <position position="129"/>
    </location>
    <ligand>
        <name>substrate</name>
    </ligand>
</feature>
<dbReference type="CDD" id="cd01750">
    <property type="entry name" value="GATase1_CobQ"/>
    <property type="match status" value="1"/>
</dbReference>
<dbReference type="EC" id="6.3.5.13" evidence="2"/>
<proteinExistence type="inferred from homology"/>
<dbReference type="OrthoDB" id="9782045at2"/>
<dbReference type="GO" id="GO:0009236">
    <property type="term" value="P:cobalamin biosynthetic process"/>
    <property type="evidence" value="ECO:0007669"/>
    <property type="project" value="InterPro"/>
</dbReference>
<comment type="catalytic activity">
    <reaction evidence="2">
        <text>beta-D-GlcNAc-(1-&gt;4)-Mur2Ac(oyl-L-Ala-gamma-D-Glu-L-Lys-D-Ala-D-Ala)-di-trans,octa-cis-undecaprenyl diphosphate + L-glutamine + ATP + H2O = beta-D-GlcNAc-(1-&gt;4)-Mur2Ac(oyl-L-Ala-D-isoglutaminyl-L-Lys-D-Ala-D-Ala)-di-trans,octa-cis-undecaprenyl diphosphate + L-glutamate + ADP + phosphate + H(+)</text>
        <dbReference type="Rhea" id="RHEA:57928"/>
        <dbReference type="ChEBI" id="CHEBI:15377"/>
        <dbReference type="ChEBI" id="CHEBI:15378"/>
        <dbReference type="ChEBI" id="CHEBI:29985"/>
        <dbReference type="ChEBI" id="CHEBI:30616"/>
        <dbReference type="ChEBI" id="CHEBI:43474"/>
        <dbReference type="ChEBI" id="CHEBI:58359"/>
        <dbReference type="ChEBI" id="CHEBI:60033"/>
        <dbReference type="ChEBI" id="CHEBI:62233"/>
        <dbReference type="ChEBI" id="CHEBI:456216"/>
        <dbReference type="EC" id="6.3.5.13"/>
    </reaction>
</comment>
<dbReference type="InterPro" id="IPR033949">
    <property type="entry name" value="CobQ_GATase1"/>
</dbReference>
<accession>H3NH42</accession>
<evidence type="ECO:0000259" key="3">
    <source>
        <dbReference type="Pfam" id="PF07685"/>
    </source>
</evidence>
<dbReference type="InterPro" id="IPR029062">
    <property type="entry name" value="Class_I_gatase-like"/>
</dbReference>
<feature type="active site" evidence="2">
    <location>
        <position position="193"/>
    </location>
</feature>
<dbReference type="STRING" id="883113.HMPREF9708_00181"/>
<dbReference type="GO" id="GO:0140282">
    <property type="term" value="F:carbon-nitrogen ligase activity on lipid II"/>
    <property type="evidence" value="ECO:0007669"/>
    <property type="project" value="UniProtKB-UniRule"/>
</dbReference>